<keyword evidence="2" id="KW-0813">Transport</keyword>
<dbReference type="GO" id="GO:0005524">
    <property type="term" value="F:ATP binding"/>
    <property type="evidence" value="ECO:0007669"/>
    <property type="project" value="UniProtKB-KW"/>
</dbReference>
<dbReference type="Gene3D" id="3.40.50.300">
    <property type="entry name" value="P-loop containing nucleotide triphosphate hydrolases"/>
    <property type="match status" value="2"/>
</dbReference>
<dbReference type="InterPro" id="IPR003593">
    <property type="entry name" value="AAA+_ATPase"/>
</dbReference>
<evidence type="ECO:0000256" key="1">
    <source>
        <dbReference type="ARBA" id="ARBA00005417"/>
    </source>
</evidence>
<proteinExistence type="inferred from homology"/>
<keyword evidence="7" id="KW-1185">Reference proteome</keyword>
<keyword evidence="3" id="KW-0547">Nucleotide-binding</keyword>
<dbReference type="InterPro" id="IPR017871">
    <property type="entry name" value="ABC_transporter-like_CS"/>
</dbReference>
<accession>A0ABR8YK33</accession>
<keyword evidence="4 6" id="KW-0067">ATP-binding</keyword>
<dbReference type="InterPro" id="IPR027417">
    <property type="entry name" value="P-loop_NTPase"/>
</dbReference>
<feature type="domain" description="ABC transporter" evidence="5">
    <location>
        <begin position="288"/>
        <end position="520"/>
    </location>
</feature>
<dbReference type="InterPro" id="IPR050095">
    <property type="entry name" value="ECF_ABC_transporter_ATP-bd"/>
</dbReference>
<dbReference type="PROSITE" id="PS00211">
    <property type="entry name" value="ABC_TRANSPORTER_1"/>
    <property type="match status" value="2"/>
</dbReference>
<dbReference type="SMART" id="SM00382">
    <property type="entry name" value="AAA"/>
    <property type="match status" value="2"/>
</dbReference>
<evidence type="ECO:0000256" key="2">
    <source>
        <dbReference type="ARBA" id="ARBA00022448"/>
    </source>
</evidence>
<dbReference type="CDD" id="cd03225">
    <property type="entry name" value="ABC_cobalt_CbiO_domain1"/>
    <property type="match status" value="2"/>
</dbReference>
<dbReference type="RefSeq" id="WP_191747742.1">
    <property type="nucleotide sequence ID" value="NZ_JACSQC010000005.1"/>
</dbReference>
<comment type="similarity">
    <text evidence="1">Belongs to the ABC transporter superfamily.</text>
</comment>
<dbReference type="SUPFAM" id="SSF52540">
    <property type="entry name" value="P-loop containing nucleoside triphosphate hydrolases"/>
    <property type="match status" value="2"/>
</dbReference>
<evidence type="ECO:0000256" key="4">
    <source>
        <dbReference type="ARBA" id="ARBA00022840"/>
    </source>
</evidence>
<comment type="caution">
    <text evidence="6">The sequence shown here is derived from an EMBL/GenBank/DDBJ whole genome shotgun (WGS) entry which is preliminary data.</text>
</comment>
<dbReference type="PANTHER" id="PTHR43553:SF24">
    <property type="entry name" value="ENERGY-COUPLING FACTOR TRANSPORTER ATP-BINDING PROTEIN ECFA1"/>
    <property type="match status" value="1"/>
</dbReference>
<protein>
    <submittedName>
        <fullName evidence="6">ABC transporter ATP-binding protein</fullName>
    </submittedName>
</protein>
<organism evidence="6 7">
    <name type="scientific">Arthrobacter pullicola</name>
    <dbReference type="NCBI Taxonomy" id="2762224"/>
    <lineage>
        <taxon>Bacteria</taxon>
        <taxon>Bacillati</taxon>
        <taxon>Actinomycetota</taxon>
        <taxon>Actinomycetes</taxon>
        <taxon>Micrococcales</taxon>
        <taxon>Micrococcaceae</taxon>
        <taxon>Arthrobacter</taxon>
    </lineage>
</organism>
<gene>
    <name evidence="6" type="ORF">H9638_12410</name>
</gene>
<dbReference type="Pfam" id="PF00005">
    <property type="entry name" value="ABC_tran"/>
    <property type="match status" value="2"/>
</dbReference>
<feature type="domain" description="ABC transporter" evidence="5">
    <location>
        <begin position="3"/>
        <end position="246"/>
    </location>
</feature>
<dbReference type="PROSITE" id="PS50893">
    <property type="entry name" value="ABC_TRANSPORTER_2"/>
    <property type="match status" value="2"/>
</dbReference>
<name>A0ABR8YK33_9MICC</name>
<sequence length="521" mass="53872">MQRRTSPVAVSAHNWGWRHAGRKKPAVAGADFEIRPGERVLLLGASGAGKSTLLHALAGVLGEDTGGTETGSLTLDGVHPQAARGRAGLLLQDPDTQIVLSRVGDEVAFGAENLGIAREEIWERVQAALDDVGLAVPLNHSTAALSGGQKQRLALASILAMQPGLLLLDEPTANLDPDGVLEIRDAVARVLDRTAATLIVVEHRVAAWADLVERVIVLDAGGGILADGPPQEVLSGAGTRSRLAEAGVWLPGAGPGGAGTSFTRAAAARDPFPPAPAGQSAGAELLVARSLDVARNSKGQAVLEGVDLSLQAGTALGITGPNGAGKSTLALTLGGLLRPRGGELAAAPELARGAGSSPCKWKSAQLVTRIGTVFQEPEHQFLTGSVHDELAFGPRRAGHSEAEVEAVVGRLAERLRLQSLQQVNPFTLSGGEKRRLSVATMLATAPDILLLDEPTFGQDANTWRELVSLLTEQRDAHGCTVVSVTHDSEFTAALGGRTLRVAGGRVEELLPVHGRTPGGAA</sequence>
<dbReference type="EMBL" id="JACSQC010000005">
    <property type="protein sequence ID" value="MBD8044611.1"/>
    <property type="molecule type" value="Genomic_DNA"/>
</dbReference>
<dbReference type="InterPro" id="IPR015856">
    <property type="entry name" value="ABC_transpr_CbiO/EcfA_su"/>
</dbReference>
<evidence type="ECO:0000313" key="7">
    <source>
        <dbReference type="Proteomes" id="UP000652763"/>
    </source>
</evidence>
<dbReference type="InterPro" id="IPR003439">
    <property type="entry name" value="ABC_transporter-like_ATP-bd"/>
</dbReference>
<evidence type="ECO:0000259" key="5">
    <source>
        <dbReference type="PROSITE" id="PS50893"/>
    </source>
</evidence>
<dbReference type="Proteomes" id="UP000652763">
    <property type="component" value="Unassembled WGS sequence"/>
</dbReference>
<evidence type="ECO:0000256" key="3">
    <source>
        <dbReference type="ARBA" id="ARBA00022741"/>
    </source>
</evidence>
<reference evidence="6 7" key="1">
    <citation type="submission" date="2020-08" db="EMBL/GenBank/DDBJ databases">
        <title>A Genomic Blueprint of the Chicken Gut Microbiome.</title>
        <authorList>
            <person name="Gilroy R."/>
            <person name="Ravi A."/>
            <person name="Getino M."/>
            <person name="Pursley I."/>
            <person name="Horton D.L."/>
            <person name="Alikhan N.-F."/>
            <person name="Baker D."/>
            <person name="Gharbi K."/>
            <person name="Hall N."/>
            <person name="Watson M."/>
            <person name="Adriaenssens E.M."/>
            <person name="Foster-Nyarko E."/>
            <person name="Jarju S."/>
            <person name="Secka A."/>
            <person name="Antonio M."/>
            <person name="Oren A."/>
            <person name="Chaudhuri R."/>
            <person name="La Ragione R.M."/>
            <person name="Hildebrand F."/>
            <person name="Pallen M.J."/>
        </authorList>
    </citation>
    <scope>NUCLEOTIDE SEQUENCE [LARGE SCALE GENOMIC DNA]</scope>
    <source>
        <strain evidence="6 7">Sa2BUA2</strain>
    </source>
</reference>
<evidence type="ECO:0000313" key="6">
    <source>
        <dbReference type="EMBL" id="MBD8044611.1"/>
    </source>
</evidence>
<dbReference type="PANTHER" id="PTHR43553">
    <property type="entry name" value="HEAVY METAL TRANSPORTER"/>
    <property type="match status" value="1"/>
</dbReference>